<sequence length="202" mass="23138">MAAHNASVDVDGLRKRHSGLRSRIGRLLENVERFINDGQVAVAHETFELLDTSGKCRDMQAEFELCLTDQNLQDQEIQRYVDMELQKLKHAQRSKQLVSIKSKPTITVAREQRKVSGSNLSEWQLPKFSDDVFGFPSFWDQSRSGVHGREDRINKSITARWNRHLRQVVADTLAEAPVQLGGPSRTVELDEFLFSRGKYNRS</sequence>
<dbReference type="AlphaFoldDB" id="A0A085ND12"/>
<name>A0A085ND12_9BILA</name>
<reference evidence="1" key="1">
    <citation type="journal article" date="2014" name="Nat. Genet.">
        <title>Genome and transcriptome of the porcine whipworm Trichuris suis.</title>
        <authorList>
            <person name="Jex A.R."/>
            <person name="Nejsum P."/>
            <person name="Schwarz E.M."/>
            <person name="Hu L."/>
            <person name="Young N.D."/>
            <person name="Hall R.S."/>
            <person name="Korhonen P.K."/>
            <person name="Liao S."/>
            <person name="Thamsborg S."/>
            <person name="Xia J."/>
            <person name="Xu P."/>
            <person name="Wang S."/>
            <person name="Scheerlinck J.P."/>
            <person name="Hofmann A."/>
            <person name="Sternberg P.W."/>
            <person name="Wang J."/>
            <person name="Gasser R.B."/>
        </authorList>
    </citation>
    <scope>NUCLEOTIDE SEQUENCE [LARGE SCALE GENOMIC DNA]</scope>
    <source>
        <strain evidence="1">DCEP-RM93F</strain>
    </source>
</reference>
<gene>
    <name evidence="1" type="ORF">M514_20394</name>
</gene>
<evidence type="ECO:0000313" key="1">
    <source>
        <dbReference type="EMBL" id="KFD67358.1"/>
    </source>
</evidence>
<protein>
    <submittedName>
        <fullName evidence="1">Uncharacterized protein</fullName>
    </submittedName>
</protein>
<dbReference type="Proteomes" id="UP000030758">
    <property type="component" value="Unassembled WGS sequence"/>
</dbReference>
<accession>A0A085ND12</accession>
<proteinExistence type="predicted"/>
<dbReference type="EMBL" id="KL367515">
    <property type="protein sequence ID" value="KFD67358.1"/>
    <property type="molecule type" value="Genomic_DNA"/>
</dbReference>
<organism evidence="1">
    <name type="scientific">Trichuris suis</name>
    <name type="common">pig whipworm</name>
    <dbReference type="NCBI Taxonomy" id="68888"/>
    <lineage>
        <taxon>Eukaryota</taxon>
        <taxon>Metazoa</taxon>
        <taxon>Ecdysozoa</taxon>
        <taxon>Nematoda</taxon>
        <taxon>Enoplea</taxon>
        <taxon>Dorylaimia</taxon>
        <taxon>Trichinellida</taxon>
        <taxon>Trichuridae</taxon>
        <taxon>Trichuris</taxon>
    </lineage>
</organism>